<protein>
    <submittedName>
        <fullName evidence="2">Uncharacterized protein</fullName>
    </submittedName>
</protein>
<sequence>MSLAGESMLAGELQNSRRKMRRPENHRGRSFTTPVRRKIDVDNRFSLCLYYRMIINLLKQIKVFRRTQAAVI</sequence>
<name>A0A2G9GJC0_9LAMI</name>
<dbReference type="Proteomes" id="UP000231279">
    <property type="component" value="Unassembled WGS sequence"/>
</dbReference>
<feature type="region of interest" description="Disordered" evidence="1">
    <location>
        <begin position="1"/>
        <end position="31"/>
    </location>
</feature>
<proteinExistence type="predicted"/>
<reference evidence="3" key="1">
    <citation type="journal article" date="2018" name="Gigascience">
        <title>Genome assembly of the Pink Ipe (Handroanthus impetiginosus, Bignoniaceae), a highly valued, ecologically keystone Neotropical timber forest tree.</title>
        <authorList>
            <person name="Silva-Junior O.B."/>
            <person name="Grattapaglia D."/>
            <person name="Novaes E."/>
            <person name="Collevatti R.G."/>
        </authorList>
    </citation>
    <scope>NUCLEOTIDE SEQUENCE [LARGE SCALE GENOMIC DNA]</scope>
    <source>
        <strain evidence="3">cv. UFG-1</strain>
    </source>
</reference>
<evidence type="ECO:0000256" key="1">
    <source>
        <dbReference type="SAM" id="MobiDB-lite"/>
    </source>
</evidence>
<evidence type="ECO:0000313" key="2">
    <source>
        <dbReference type="EMBL" id="PIN05348.1"/>
    </source>
</evidence>
<accession>A0A2G9GJC0</accession>
<keyword evidence="3" id="KW-1185">Reference proteome</keyword>
<dbReference type="AlphaFoldDB" id="A0A2G9GJC0"/>
<gene>
    <name evidence="2" type="ORF">CDL12_22105</name>
</gene>
<comment type="caution">
    <text evidence="2">The sequence shown here is derived from an EMBL/GenBank/DDBJ whole genome shotgun (WGS) entry which is preliminary data.</text>
</comment>
<organism evidence="2 3">
    <name type="scientific">Handroanthus impetiginosus</name>
    <dbReference type="NCBI Taxonomy" id="429701"/>
    <lineage>
        <taxon>Eukaryota</taxon>
        <taxon>Viridiplantae</taxon>
        <taxon>Streptophyta</taxon>
        <taxon>Embryophyta</taxon>
        <taxon>Tracheophyta</taxon>
        <taxon>Spermatophyta</taxon>
        <taxon>Magnoliopsida</taxon>
        <taxon>eudicotyledons</taxon>
        <taxon>Gunneridae</taxon>
        <taxon>Pentapetalae</taxon>
        <taxon>asterids</taxon>
        <taxon>lamiids</taxon>
        <taxon>Lamiales</taxon>
        <taxon>Bignoniaceae</taxon>
        <taxon>Crescentiina</taxon>
        <taxon>Tabebuia alliance</taxon>
        <taxon>Handroanthus</taxon>
    </lineage>
</organism>
<dbReference type="EMBL" id="NKXS01004795">
    <property type="protein sequence ID" value="PIN05348.1"/>
    <property type="molecule type" value="Genomic_DNA"/>
</dbReference>
<evidence type="ECO:0000313" key="3">
    <source>
        <dbReference type="Proteomes" id="UP000231279"/>
    </source>
</evidence>